<gene>
    <name evidence="2" type="ORF">CPB84DRAFT_1724951</name>
</gene>
<dbReference type="EMBL" id="JADNYJ010000011">
    <property type="protein sequence ID" value="KAF8908524.1"/>
    <property type="molecule type" value="Genomic_DNA"/>
</dbReference>
<sequence>MGYSSYSPPISPNFLPRRNDRKLLQFLLPSTELLGQRAIRITGLSVIVKDPPSTMNNFYSWWAEIVLGAWRIYSKLSAEQGRLQIPSRFILPAVGNDEWRDKTKMAGPFMRVALPSTTIEQSDYWQDLINLDTTIIFDRVILVSREAASKNFSAAFWDQMANGVKASRGFWEPIRQAVVRNTLGCLPDPRDVILGKIRIGGHSSKPLVTYLSNQRSTPRLDENDHEALLDAMQELKMAGACDFHVLDMERASLQEQVEYAAKSTVLVGVRGVDLTHQLWMPPSPKSTLLEITWPGAANPYDQGVVAEILGHKHFSIWNDTLLTTPEGSYDKGDNSGEVLQSSDTIPVYGPAVVQLIKDRLSL</sequence>
<protein>
    <recommendedName>
        <fullName evidence="1">Glycosyltransferase 61 catalytic domain-containing protein</fullName>
    </recommendedName>
</protein>
<reference evidence="2" key="1">
    <citation type="submission" date="2020-11" db="EMBL/GenBank/DDBJ databases">
        <authorList>
            <consortium name="DOE Joint Genome Institute"/>
            <person name="Ahrendt S."/>
            <person name="Riley R."/>
            <person name="Andreopoulos W."/>
            <person name="LaButti K."/>
            <person name="Pangilinan J."/>
            <person name="Ruiz-duenas F.J."/>
            <person name="Barrasa J.M."/>
            <person name="Sanchez-Garcia M."/>
            <person name="Camarero S."/>
            <person name="Miyauchi S."/>
            <person name="Serrano A."/>
            <person name="Linde D."/>
            <person name="Babiker R."/>
            <person name="Drula E."/>
            <person name="Ayuso-Fernandez I."/>
            <person name="Pacheco R."/>
            <person name="Padilla G."/>
            <person name="Ferreira P."/>
            <person name="Barriuso J."/>
            <person name="Kellner H."/>
            <person name="Castanera R."/>
            <person name="Alfaro M."/>
            <person name="Ramirez L."/>
            <person name="Pisabarro A.G."/>
            <person name="Kuo A."/>
            <person name="Tritt A."/>
            <person name="Lipzen A."/>
            <person name="He G."/>
            <person name="Yan M."/>
            <person name="Ng V."/>
            <person name="Cullen D."/>
            <person name="Martin F."/>
            <person name="Rosso M.-N."/>
            <person name="Henrissat B."/>
            <person name="Hibbett D."/>
            <person name="Martinez A.T."/>
            <person name="Grigoriev I.V."/>
        </authorList>
    </citation>
    <scope>NUCLEOTIDE SEQUENCE</scope>
    <source>
        <strain evidence="2">AH 44721</strain>
    </source>
</reference>
<evidence type="ECO:0000313" key="3">
    <source>
        <dbReference type="Proteomes" id="UP000724874"/>
    </source>
</evidence>
<accession>A0A9P5NY26</accession>
<dbReference type="AlphaFoldDB" id="A0A9P5NY26"/>
<evidence type="ECO:0000313" key="2">
    <source>
        <dbReference type="EMBL" id="KAF8908524.1"/>
    </source>
</evidence>
<dbReference type="Pfam" id="PF04577">
    <property type="entry name" value="Glyco_transf_61"/>
    <property type="match status" value="1"/>
</dbReference>
<keyword evidence="3" id="KW-1185">Reference proteome</keyword>
<proteinExistence type="predicted"/>
<name>A0A9P5NY26_GYMJU</name>
<comment type="caution">
    <text evidence="2">The sequence shown here is derived from an EMBL/GenBank/DDBJ whole genome shotgun (WGS) entry which is preliminary data.</text>
</comment>
<evidence type="ECO:0000259" key="1">
    <source>
        <dbReference type="Pfam" id="PF04577"/>
    </source>
</evidence>
<dbReference type="GO" id="GO:0016757">
    <property type="term" value="F:glycosyltransferase activity"/>
    <property type="evidence" value="ECO:0007669"/>
    <property type="project" value="InterPro"/>
</dbReference>
<feature type="domain" description="Glycosyltransferase 61 catalytic" evidence="1">
    <location>
        <begin position="116"/>
        <end position="283"/>
    </location>
</feature>
<dbReference type="InterPro" id="IPR049625">
    <property type="entry name" value="Glyco_transf_61_cat"/>
</dbReference>
<dbReference type="Proteomes" id="UP000724874">
    <property type="component" value="Unassembled WGS sequence"/>
</dbReference>
<organism evidence="2 3">
    <name type="scientific">Gymnopilus junonius</name>
    <name type="common">Spectacular rustgill mushroom</name>
    <name type="synonym">Gymnopilus spectabilis subsp. junonius</name>
    <dbReference type="NCBI Taxonomy" id="109634"/>
    <lineage>
        <taxon>Eukaryota</taxon>
        <taxon>Fungi</taxon>
        <taxon>Dikarya</taxon>
        <taxon>Basidiomycota</taxon>
        <taxon>Agaricomycotina</taxon>
        <taxon>Agaricomycetes</taxon>
        <taxon>Agaricomycetidae</taxon>
        <taxon>Agaricales</taxon>
        <taxon>Agaricineae</taxon>
        <taxon>Hymenogastraceae</taxon>
        <taxon>Gymnopilus</taxon>
    </lineage>
</organism>
<dbReference type="OrthoDB" id="529273at2759"/>